<evidence type="ECO:0000313" key="10">
    <source>
        <dbReference type="EMBL" id="GAA0967158.1"/>
    </source>
</evidence>
<dbReference type="InterPro" id="IPR018649">
    <property type="entry name" value="SHOCT"/>
</dbReference>
<comment type="caution">
    <text evidence="10">The sequence shown here is derived from an EMBL/GenBank/DDBJ whole genome shotgun (WGS) entry which is preliminary data.</text>
</comment>
<proteinExistence type="predicted"/>
<evidence type="ECO:0000259" key="8">
    <source>
        <dbReference type="Pfam" id="PF09851"/>
    </source>
</evidence>
<dbReference type="EMBL" id="BAAAHH010000048">
    <property type="protein sequence ID" value="GAA0967158.1"/>
    <property type="molecule type" value="Genomic_DNA"/>
</dbReference>
<evidence type="ECO:0000256" key="2">
    <source>
        <dbReference type="ARBA" id="ARBA00022475"/>
    </source>
</evidence>
<feature type="coiled-coil region" evidence="6">
    <location>
        <begin position="102"/>
        <end position="129"/>
    </location>
</feature>
<evidence type="ECO:0000256" key="1">
    <source>
        <dbReference type="ARBA" id="ARBA00004651"/>
    </source>
</evidence>
<gene>
    <name evidence="10" type="ORF">GCM10009550_70680</name>
</gene>
<keyword evidence="2" id="KW-1003">Cell membrane</keyword>
<feature type="transmembrane region" description="Helical" evidence="7">
    <location>
        <begin position="47"/>
        <end position="65"/>
    </location>
</feature>
<keyword evidence="6" id="KW-0175">Coiled coil</keyword>
<keyword evidence="5 7" id="KW-0472">Membrane</keyword>
<dbReference type="Pfam" id="PF09851">
    <property type="entry name" value="SHOCT"/>
    <property type="match status" value="1"/>
</dbReference>
<keyword evidence="4 7" id="KW-1133">Transmembrane helix</keyword>
<protein>
    <submittedName>
        <fullName evidence="10">SHOCT domain-containing protein</fullName>
    </submittedName>
</protein>
<evidence type="ECO:0000313" key="11">
    <source>
        <dbReference type="Proteomes" id="UP001500665"/>
    </source>
</evidence>
<dbReference type="InterPro" id="IPR027379">
    <property type="entry name" value="CLS_N"/>
</dbReference>
<feature type="domain" description="Cardiolipin synthase N-terminal" evidence="9">
    <location>
        <begin position="20"/>
        <end position="66"/>
    </location>
</feature>
<dbReference type="Proteomes" id="UP001500665">
    <property type="component" value="Unassembled WGS sequence"/>
</dbReference>
<comment type="subcellular location">
    <subcellularLocation>
        <location evidence="1">Cell membrane</location>
        <topology evidence="1">Multi-pass membrane protein</topology>
    </subcellularLocation>
</comment>
<feature type="domain" description="SHOCT" evidence="8">
    <location>
        <begin position="104"/>
        <end position="131"/>
    </location>
</feature>
<keyword evidence="11" id="KW-1185">Reference proteome</keyword>
<evidence type="ECO:0000256" key="4">
    <source>
        <dbReference type="ARBA" id="ARBA00022989"/>
    </source>
</evidence>
<dbReference type="RefSeq" id="WP_344246470.1">
    <property type="nucleotide sequence ID" value="NZ_BAAAHH010000048.1"/>
</dbReference>
<evidence type="ECO:0000256" key="6">
    <source>
        <dbReference type="SAM" id="Coils"/>
    </source>
</evidence>
<sequence>MDDYPFLSIFWTMFVFFAWIIWLIILFRVFADIFRSHDLGGWGKAGWTLLVIVLPFLGVLVYLLARGGGMADREMERERRVALQTYTRHLAAERAESPPSNHADALATLVDLKNRHEITEEEYQRAKEQVLAA</sequence>
<evidence type="ECO:0000259" key="9">
    <source>
        <dbReference type="Pfam" id="PF13396"/>
    </source>
</evidence>
<evidence type="ECO:0000256" key="3">
    <source>
        <dbReference type="ARBA" id="ARBA00022692"/>
    </source>
</evidence>
<accession>A0ABP4CDT7</accession>
<feature type="transmembrane region" description="Helical" evidence="7">
    <location>
        <begin position="7"/>
        <end position="27"/>
    </location>
</feature>
<evidence type="ECO:0000256" key="5">
    <source>
        <dbReference type="ARBA" id="ARBA00023136"/>
    </source>
</evidence>
<reference evidence="11" key="1">
    <citation type="journal article" date="2019" name="Int. J. Syst. Evol. Microbiol.">
        <title>The Global Catalogue of Microorganisms (GCM) 10K type strain sequencing project: providing services to taxonomists for standard genome sequencing and annotation.</title>
        <authorList>
            <consortium name="The Broad Institute Genomics Platform"/>
            <consortium name="The Broad Institute Genome Sequencing Center for Infectious Disease"/>
            <person name="Wu L."/>
            <person name="Ma J."/>
        </authorList>
    </citation>
    <scope>NUCLEOTIDE SEQUENCE [LARGE SCALE GENOMIC DNA]</scope>
    <source>
        <strain evidence="11">JCM 10696</strain>
    </source>
</reference>
<evidence type="ECO:0000256" key="7">
    <source>
        <dbReference type="SAM" id="Phobius"/>
    </source>
</evidence>
<dbReference type="Pfam" id="PF13396">
    <property type="entry name" value="PLDc_N"/>
    <property type="match status" value="1"/>
</dbReference>
<organism evidence="10 11">
    <name type="scientific">Actinocorallia libanotica</name>
    <dbReference type="NCBI Taxonomy" id="46162"/>
    <lineage>
        <taxon>Bacteria</taxon>
        <taxon>Bacillati</taxon>
        <taxon>Actinomycetota</taxon>
        <taxon>Actinomycetes</taxon>
        <taxon>Streptosporangiales</taxon>
        <taxon>Thermomonosporaceae</taxon>
        <taxon>Actinocorallia</taxon>
    </lineage>
</organism>
<name>A0ABP4CDT7_9ACTN</name>
<keyword evidence="3 7" id="KW-0812">Transmembrane</keyword>